<reference evidence="2" key="1">
    <citation type="submission" date="2022-10" db="EMBL/GenBank/DDBJ databases">
        <title>YIM 151497 complete genome.</title>
        <authorList>
            <person name="Chen X."/>
        </authorList>
    </citation>
    <scope>NUCLEOTIDE SEQUENCE</scope>
    <source>
        <strain evidence="2">YIM 151497</strain>
    </source>
</reference>
<dbReference type="EMBL" id="CP107716">
    <property type="protein sequence ID" value="UYQ74082.1"/>
    <property type="molecule type" value="Genomic_DNA"/>
</dbReference>
<proteinExistence type="predicted"/>
<name>A0ABY6IXL9_9HYPH</name>
<gene>
    <name evidence="2" type="ORF">OF122_06880</name>
</gene>
<evidence type="ECO:0000313" key="2">
    <source>
        <dbReference type="EMBL" id="UYQ74082.1"/>
    </source>
</evidence>
<evidence type="ECO:0000259" key="1">
    <source>
        <dbReference type="Pfam" id="PF18735"/>
    </source>
</evidence>
<keyword evidence="3" id="KW-1185">Reference proteome</keyword>
<protein>
    <recommendedName>
        <fullName evidence="1">RiboL-PSP-HEPN domain-containing protein</fullName>
    </recommendedName>
</protein>
<evidence type="ECO:0000313" key="3">
    <source>
        <dbReference type="Proteomes" id="UP001163882"/>
    </source>
</evidence>
<feature type="domain" description="RiboL-PSP-HEPN" evidence="1">
    <location>
        <begin position="13"/>
        <end position="151"/>
    </location>
</feature>
<sequence>MSQSRVTSQRQSTDSDETLLVQNTILTAATLWESFVNDMFIAYINRDSTRFQDHLQDAFKASRPPKQDVIAENFVTVAFPKHLTVDLITDLIDQRGENITFFDYGALKKGAAKYLIEDHRTGIDGLSNARKATLSLWIALRNEIAHNSERSFNAMNEAMNAGGLHNTGLQRGVNNVKHVGAYLKSKPTPNSKPRIELILDEMKAIAALI</sequence>
<dbReference type="Pfam" id="PF18735">
    <property type="entry name" value="HEPN_RiboL-PSP"/>
    <property type="match status" value="1"/>
</dbReference>
<accession>A0ABY6IXL9</accession>
<dbReference type="InterPro" id="IPR041519">
    <property type="entry name" value="HEPN_RiboL-PSP"/>
</dbReference>
<dbReference type="RefSeq" id="WP_264227629.1">
    <property type="nucleotide sequence ID" value="NZ_CP107716.1"/>
</dbReference>
<organism evidence="2 3">
    <name type="scientific">Pelagibacterium flavum</name>
    <dbReference type="NCBI Taxonomy" id="2984530"/>
    <lineage>
        <taxon>Bacteria</taxon>
        <taxon>Pseudomonadati</taxon>
        <taxon>Pseudomonadota</taxon>
        <taxon>Alphaproteobacteria</taxon>
        <taxon>Hyphomicrobiales</taxon>
        <taxon>Devosiaceae</taxon>
        <taxon>Pelagibacterium</taxon>
    </lineage>
</organism>
<dbReference type="Proteomes" id="UP001163882">
    <property type="component" value="Chromosome"/>
</dbReference>